<gene>
    <name evidence="4" type="ORF">YA91_04935</name>
</gene>
<dbReference type="PANTHER" id="PTHR24361">
    <property type="entry name" value="MITOGEN-ACTIVATED KINASE KINASE KINASE"/>
    <property type="match status" value="1"/>
</dbReference>
<dbReference type="InterPro" id="IPR011009">
    <property type="entry name" value="Kinase-like_dom_sf"/>
</dbReference>
<dbReference type="InterPro" id="IPR053235">
    <property type="entry name" value="Ser_Thr_kinase"/>
</dbReference>
<feature type="region of interest" description="Disordered" evidence="2">
    <location>
        <begin position="1"/>
        <end position="72"/>
    </location>
</feature>
<dbReference type="SMART" id="SM00220">
    <property type="entry name" value="S_TKc"/>
    <property type="match status" value="1"/>
</dbReference>
<feature type="compositionally biased region" description="Polar residues" evidence="2">
    <location>
        <begin position="38"/>
        <end position="49"/>
    </location>
</feature>
<dbReference type="Gene3D" id="1.10.510.10">
    <property type="entry name" value="Transferase(Phosphotransferase) domain 1"/>
    <property type="match status" value="1"/>
</dbReference>
<evidence type="ECO:0000256" key="1">
    <source>
        <dbReference type="SAM" id="Coils"/>
    </source>
</evidence>
<dbReference type="PROSITE" id="PS50011">
    <property type="entry name" value="PROTEIN_KINASE_DOM"/>
    <property type="match status" value="1"/>
</dbReference>
<dbReference type="Pfam" id="PF00069">
    <property type="entry name" value="Pkinase"/>
    <property type="match status" value="1"/>
</dbReference>
<dbReference type="GO" id="GO:0004674">
    <property type="term" value="F:protein serine/threonine kinase activity"/>
    <property type="evidence" value="ECO:0007669"/>
    <property type="project" value="UniProtKB-KW"/>
</dbReference>
<dbReference type="AlphaFoldDB" id="A0A249VZL0"/>
<dbReference type="InterPro" id="IPR008271">
    <property type="entry name" value="Ser/Thr_kinase_AS"/>
</dbReference>
<accession>A0A249VZL0</accession>
<keyword evidence="4" id="KW-0723">Serine/threonine-protein kinase</keyword>
<evidence type="ECO:0000259" key="3">
    <source>
        <dbReference type="PROSITE" id="PS50011"/>
    </source>
</evidence>
<evidence type="ECO:0000256" key="2">
    <source>
        <dbReference type="SAM" id="MobiDB-lite"/>
    </source>
</evidence>
<dbReference type="EMBL" id="CP023247">
    <property type="protein sequence ID" value="ASZ49953.1"/>
    <property type="molecule type" value="Genomic_DNA"/>
</dbReference>
<evidence type="ECO:0000313" key="4">
    <source>
        <dbReference type="EMBL" id="ASZ49953.1"/>
    </source>
</evidence>
<feature type="domain" description="Protein kinase" evidence="3">
    <location>
        <begin position="91"/>
        <end position="431"/>
    </location>
</feature>
<sequence>MMEEKNKDKSINSSDSGDKTKIVKTQKRENAIEPAKNVNKQDSAENINETDTKLSQKENTIPPINKINNKNTKNKSVINSNLIGQTVKNRYEIESILGHGGLCDVYLAKDKILESSGSESPYVALKVLQKEFASQPETARMLIREAQQTQRLSHPNVIRVFDFGVDGDIYFLVMEYIDGETLESLIQRSRPNGLKYHAMLSILNQILDALSYAHSLGVVHADLKPANVILTSEGHVKLLDFGVSKTHQIKQDQYAAKRKTEDLETLGYTPNYASLNLLSGKEPNISDDMFALCCITYELLSCKHPYSRTPVNEALKKNIKVSKPANMPIAKWPIFSKIFSTGTIPADFNAKTVKHRLNKQYWPLATGVAASLLFVAGLGLVYNQQQVAISDLEAKLSQQNEVIQNAELLLSTSPEHSRSLIDGGAPLHPLIKAGLLRLHKPYLLGQFESEIDDVLNSDATSYPNYDEIEAILQKAKGYYPDSHKIEVLALDIQSSKHSTLLSIARQINSHLEKSRYDKEEDTKSIYELKEELNQIHQDYPFVPTSLSSDVFGKHLSDALKDRDAAALVTLIKVGNTFFTNSDEHKANLEISNAMKDAVLEMKLYETAIDSSNPLPFPIDAARILYQDEFDGLYYRLKQARTTVHLDKLVKDVDKFSENFPAGFQDINDLRFQTADKYLQFSDILLNKRKTTSARRAMKKANDLMKQIEQDSKQS</sequence>
<dbReference type="InterPro" id="IPR000719">
    <property type="entry name" value="Prot_kinase_dom"/>
</dbReference>
<feature type="compositionally biased region" description="Basic and acidic residues" evidence="2">
    <location>
        <begin position="1"/>
        <end position="31"/>
    </location>
</feature>
<dbReference type="SUPFAM" id="SSF56112">
    <property type="entry name" value="Protein kinase-like (PK-like)"/>
    <property type="match status" value="1"/>
</dbReference>
<protein>
    <submittedName>
        <fullName evidence="4">Serine/threonine protein kinase</fullName>
    </submittedName>
</protein>
<keyword evidence="1" id="KW-0175">Coiled coil</keyword>
<dbReference type="PROSITE" id="PS00108">
    <property type="entry name" value="PROTEIN_KINASE_ST"/>
    <property type="match status" value="1"/>
</dbReference>
<dbReference type="CDD" id="cd14014">
    <property type="entry name" value="STKc_PknB_like"/>
    <property type="match status" value="1"/>
</dbReference>
<name>A0A249VZL0_VIBPH</name>
<proteinExistence type="predicted"/>
<keyword evidence="4" id="KW-0418">Kinase</keyword>
<dbReference type="GO" id="GO:0005524">
    <property type="term" value="F:ATP binding"/>
    <property type="evidence" value="ECO:0007669"/>
    <property type="project" value="InterPro"/>
</dbReference>
<feature type="compositionally biased region" description="Low complexity" evidence="2">
    <location>
        <begin position="59"/>
        <end position="72"/>
    </location>
</feature>
<dbReference type="Gene3D" id="3.30.200.20">
    <property type="entry name" value="Phosphorylase Kinase, domain 1"/>
    <property type="match status" value="1"/>
</dbReference>
<dbReference type="GO" id="GO:0005737">
    <property type="term" value="C:cytoplasm"/>
    <property type="evidence" value="ECO:0007669"/>
    <property type="project" value="TreeGrafter"/>
</dbReference>
<feature type="coiled-coil region" evidence="1">
    <location>
        <begin position="382"/>
        <end position="409"/>
    </location>
</feature>
<organism evidence="4">
    <name type="scientific">Vibrio parahaemolyticus</name>
    <dbReference type="NCBI Taxonomy" id="670"/>
    <lineage>
        <taxon>Bacteria</taxon>
        <taxon>Pseudomonadati</taxon>
        <taxon>Pseudomonadota</taxon>
        <taxon>Gammaproteobacteria</taxon>
        <taxon>Vibrionales</taxon>
        <taxon>Vibrionaceae</taxon>
        <taxon>Vibrio</taxon>
    </lineage>
</organism>
<keyword evidence="4" id="KW-0808">Transferase</keyword>
<reference evidence="4" key="1">
    <citation type="submission" date="2017-09" db="EMBL/GenBank/DDBJ databases">
        <authorList>
            <person name="Ehlers B."/>
            <person name="Leendertz F.H."/>
        </authorList>
    </citation>
    <scope>NUCLEOTIDE SEQUENCE</scope>
    <source>
        <strain evidence="4">MAVP-26</strain>
    </source>
</reference>